<dbReference type="Proteomes" id="UP000680185">
    <property type="component" value="Unassembled WGS sequence"/>
</dbReference>
<reference evidence="1" key="1">
    <citation type="submission" date="2021-03" db="EMBL/GenBank/DDBJ databases">
        <authorList>
            <person name="Jaffe A."/>
        </authorList>
    </citation>
    <scope>NUCLEOTIDE SEQUENCE</scope>
    <source>
        <strain evidence="1">RIFCSPLOWO2_01_FULL_43_13</strain>
    </source>
</reference>
<sequence>MKKEIIALIALLAFSSFAIADTLNIEQANITAATMLTQECYVFIDNETTMYITDSQFKFGDIVSCNIAEENARTTLSKPIKALAKLPVNHVAFTQGYPLLAVGTDNNFYALSLSGQFALLGAAETGINVPASKIDAIEYDYLSAQRGTANLWIILATELPAAGAGSGSTP</sequence>
<comment type="caution">
    <text evidence="1">The sequence shown here is derived from an EMBL/GenBank/DDBJ whole genome shotgun (WGS) entry which is preliminary data.</text>
</comment>
<name>A0A8T4L3U9_9ARCH</name>
<protein>
    <submittedName>
        <fullName evidence="1">Uncharacterized protein</fullName>
    </submittedName>
</protein>
<evidence type="ECO:0000313" key="1">
    <source>
        <dbReference type="EMBL" id="MBS3058345.1"/>
    </source>
</evidence>
<dbReference type="EMBL" id="JAGVWB010000019">
    <property type="protein sequence ID" value="MBS3058345.1"/>
    <property type="molecule type" value="Genomic_DNA"/>
</dbReference>
<reference evidence="1" key="2">
    <citation type="submission" date="2021-05" db="EMBL/GenBank/DDBJ databases">
        <title>Protein family content uncovers lineage relationships and bacterial pathway maintenance mechanisms in DPANN archaea.</title>
        <authorList>
            <person name="Castelle C.J."/>
            <person name="Meheust R."/>
            <person name="Jaffe A.L."/>
            <person name="Seitz K."/>
            <person name="Gong X."/>
            <person name="Baker B.J."/>
            <person name="Banfield J.F."/>
        </authorList>
    </citation>
    <scope>NUCLEOTIDE SEQUENCE</scope>
    <source>
        <strain evidence="1">RIFCSPLOWO2_01_FULL_43_13</strain>
    </source>
</reference>
<feature type="non-terminal residue" evidence="1">
    <location>
        <position position="170"/>
    </location>
</feature>
<organism evidence="1 2">
    <name type="scientific">Candidatus Iainarchaeum sp</name>
    <dbReference type="NCBI Taxonomy" id="3101447"/>
    <lineage>
        <taxon>Archaea</taxon>
        <taxon>Candidatus Iainarchaeota</taxon>
        <taxon>Candidatus Iainarchaeia</taxon>
        <taxon>Candidatus Iainarchaeales</taxon>
        <taxon>Candidatus Iainarchaeaceae</taxon>
        <taxon>Candidatus Iainarchaeum</taxon>
    </lineage>
</organism>
<gene>
    <name evidence="1" type="ORF">J4478_03000</name>
</gene>
<proteinExistence type="predicted"/>
<accession>A0A8T4L3U9</accession>
<dbReference type="AlphaFoldDB" id="A0A8T4L3U9"/>
<evidence type="ECO:0000313" key="2">
    <source>
        <dbReference type="Proteomes" id="UP000680185"/>
    </source>
</evidence>